<proteinExistence type="predicted"/>
<name>A0A4Z2CNX2_SCHJA</name>
<sequence>MESTKKSILWPISGYTIMIWIVDELMRNSYLMKLLKLSLFKLTRNKKYRFNITVSVLNPTRFCNEFLVCDKENINASIRWIKTFRDPIICQLSPSIDFDLLESDEPIDIYLFISMAFLYKFVDENYWLDKIAHLKSKACIHLRLIISENDFSESDLSGIETLKGISKLTFGTFAIVRICSSVKTCSSGCNTWLIVNKTHDRNQVKMPDQSQVIQIHMKSFINSSQSIILPCGKTYILNNSKEHESVLMKPTLSASSDFTYKYFRPNTCQNSFIPFDCCIHPHLWSRVSVNEKLVNDLNRRIYESAKEEADSRKCLFNWSTKNSSQISDLLDGQSVLARRLADGHYYLGTIQKVKGHLPVDQVLVQFGPIHTLSNMSLRKCPSDKSDSDIFDYEWIDITDVIDLKHNIKNTIEPGDCVLIPNMWSLPKCAVLNKIKLCSLENLRYYPATVVSCRDQRGENLIDTENSSENEQKLWVELANSNTRVGCIYVPKHKAVWIPQNTYQRIILEQHMPPQCRKWLKNKTFLPNTYPFQSAPGYPADGFSKFKSCKSGLKSDIHIQPLTFQQFRHGTDVQFEYCPSLQCWPLYSVLNDLLPVVDGCSVWCDNQTSNNESVKVATSKLSNSKMQSIEPNCGGNSEPKLVYRSRGKPQK</sequence>
<accession>A0A4Z2CNX2</accession>
<dbReference type="InterPro" id="IPR032770">
    <property type="entry name" value="DUF4537"/>
</dbReference>
<dbReference type="OrthoDB" id="6241467at2759"/>
<evidence type="ECO:0000256" key="1">
    <source>
        <dbReference type="SAM" id="MobiDB-lite"/>
    </source>
</evidence>
<dbReference type="AlphaFoldDB" id="A0A4Z2CNX2"/>
<evidence type="ECO:0000259" key="2">
    <source>
        <dbReference type="Pfam" id="PF15057"/>
    </source>
</evidence>
<dbReference type="Gene3D" id="2.30.30.140">
    <property type="match status" value="1"/>
</dbReference>
<comment type="caution">
    <text evidence="3">The sequence shown here is derived from an EMBL/GenBank/DDBJ whole genome shotgun (WGS) entry which is preliminary data.</text>
</comment>
<feature type="region of interest" description="Disordered" evidence="1">
    <location>
        <begin position="622"/>
        <end position="650"/>
    </location>
</feature>
<dbReference type="PANTHER" id="PTHR14343:SF5">
    <property type="entry name" value="DUF4537 DOMAIN-CONTAINING PROTEIN"/>
    <property type="match status" value="1"/>
</dbReference>
<keyword evidence="4" id="KW-1185">Reference proteome</keyword>
<dbReference type="Proteomes" id="UP000311919">
    <property type="component" value="Unassembled WGS sequence"/>
</dbReference>
<protein>
    <submittedName>
        <fullName evidence="3">von Willebrand factor A domain-containing 3B</fullName>
    </submittedName>
</protein>
<evidence type="ECO:0000313" key="4">
    <source>
        <dbReference type="Proteomes" id="UP000311919"/>
    </source>
</evidence>
<gene>
    <name evidence="3" type="ORF">EWB00_008714</name>
</gene>
<feature type="domain" description="DUF4537" evidence="2">
    <location>
        <begin position="332"/>
        <end position="505"/>
    </location>
</feature>
<reference evidence="3 4" key="1">
    <citation type="submission" date="2019-03" db="EMBL/GenBank/DDBJ databases">
        <title>An improved genome assembly of the fluke Schistosoma japonicum.</title>
        <authorList>
            <person name="Hu W."/>
            <person name="Luo F."/>
            <person name="Yin M."/>
            <person name="Mo X."/>
            <person name="Sun C."/>
            <person name="Wu Q."/>
            <person name="Zhu B."/>
            <person name="Xiang M."/>
            <person name="Wang J."/>
            <person name="Wang Y."/>
            <person name="Zhang T."/>
            <person name="Xu B."/>
            <person name="Zheng H."/>
            <person name="Feng Z."/>
        </authorList>
    </citation>
    <scope>NUCLEOTIDE SEQUENCE [LARGE SCALE GENOMIC DNA]</scope>
    <source>
        <strain evidence="3">HuSjv2</strain>
        <tissue evidence="3">Worms</tissue>
    </source>
</reference>
<dbReference type="EMBL" id="SKCS01000489">
    <property type="protein sequence ID" value="TNN05963.1"/>
    <property type="molecule type" value="Genomic_DNA"/>
</dbReference>
<organism evidence="3 4">
    <name type="scientific">Schistosoma japonicum</name>
    <name type="common">Blood fluke</name>
    <dbReference type="NCBI Taxonomy" id="6182"/>
    <lineage>
        <taxon>Eukaryota</taxon>
        <taxon>Metazoa</taxon>
        <taxon>Spiralia</taxon>
        <taxon>Lophotrochozoa</taxon>
        <taxon>Platyhelminthes</taxon>
        <taxon>Trematoda</taxon>
        <taxon>Digenea</taxon>
        <taxon>Strigeidida</taxon>
        <taxon>Schistosomatoidea</taxon>
        <taxon>Schistosomatidae</taxon>
        <taxon>Schistosoma</taxon>
    </lineage>
</organism>
<evidence type="ECO:0000313" key="3">
    <source>
        <dbReference type="EMBL" id="TNN05963.1"/>
    </source>
</evidence>
<dbReference type="Pfam" id="PF15057">
    <property type="entry name" value="DUF4537"/>
    <property type="match status" value="1"/>
</dbReference>
<dbReference type="PANTHER" id="PTHR14343">
    <property type="entry name" value="VWFA DOMAIN-CONTAINING PROTEIN"/>
    <property type="match status" value="1"/>
</dbReference>